<reference evidence="1 2" key="1">
    <citation type="journal article" date="2011" name="Extremophiles">
        <title>Genomic analysis of Acidianus hospitalis W1 a host for studying crenarchaeal virus and plasmid life cycles.</title>
        <authorList>
            <person name="You X.Y."/>
            <person name="Liu C."/>
            <person name="Wang S.Y."/>
            <person name="Jiang C.Y."/>
            <person name="Shah S.A."/>
            <person name="Prangishvili D."/>
            <person name="She Q."/>
            <person name="Liu S.J."/>
            <person name="Garrett R.A."/>
        </authorList>
    </citation>
    <scope>NUCLEOTIDE SEQUENCE [LARGE SCALE GENOMIC DNA]</scope>
    <source>
        <strain evidence="1 2">W1</strain>
    </source>
</reference>
<organism evidence="1 2">
    <name type="scientific">Acidianus hospitalis (strain W1)</name>
    <dbReference type="NCBI Taxonomy" id="933801"/>
    <lineage>
        <taxon>Archaea</taxon>
        <taxon>Thermoproteota</taxon>
        <taxon>Thermoprotei</taxon>
        <taxon>Sulfolobales</taxon>
        <taxon>Sulfolobaceae</taxon>
        <taxon>Acidianus</taxon>
    </lineage>
</organism>
<evidence type="ECO:0000313" key="2">
    <source>
        <dbReference type="Proteomes" id="UP000008458"/>
    </source>
</evidence>
<keyword evidence="2" id="KW-1185">Reference proteome</keyword>
<reference key="2">
    <citation type="journal article" date="2011" name="Extremophiles">
        <title>Genomic analyses of Acidianus hospitalis W1 a host for studying crenarchaeal virus and plasmid life cycles.</title>
        <authorList>
            <person name="You X.Y."/>
            <person name="Liu C."/>
            <person name="Wang S.Y."/>
            <person name="Jiang C.Y."/>
            <person name="Shah S.A."/>
            <person name="Prangishvili D."/>
            <person name="Liu S.J."/>
            <person name="Garrett R.A."/>
        </authorList>
    </citation>
    <scope>NUCLEOTIDE SEQUENCE</scope>
    <source>
        <strain>W1</strain>
    </source>
</reference>
<dbReference type="KEGG" id="aho:Ahos_1863"/>
<gene>
    <name evidence="1" type="ordered locus">Ahos_1863</name>
</gene>
<evidence type="ECO:0000313" key="1">
    <source>
        <dbReference type="EMBL" id="AEE94736.1"/>
    </source>
</evidence>
<protein>
    <recommendedName>
        <fullName evidence="3">DUF3800 domain-containing protein</fullName>
    </recommendedName>
</protein>
<accession>F4B7B6</accession>
<dbReference type="GeneID" id="10601362"/>
<dbReference type="EMBL" id="CP002535">
    <property type="protein sequence ID" value="AEE94736.1"/>
    <property type="molecule type" value="Genomic_DNA"/>
</dbReference>
<dbReference type="eggNOG" id="arCOG11298">
    <property type="taxonomic scope" value="Archaea"/>
</dbReference>
<sequence>MNKYHVFVDESYDLAVFVLAIVWVSSINEIKRIKSDALKKLGKPKYNFHFIDDPPTIRNTFLGEILNSALNMGVLLSSRQPKSCMEYAKFYVTEVVRVLPIKNSLLFLHVKGLKNWVSKRCDILAEAVKLGIENGNYVKLDLRANEREGIEIADYVASSFRKCLHEKEDYCNALERKLKFISYIS</sequence>
<dbReference type="OrthoDB" id="377262at2157"/>
<dbReference type="HOGENOM" id="CLU_1471997_0_0_2"/>
<dbReference type="RefSeq" id="WP_013776651.1">
    <property type="nucleotide sequence ID" value="NC_015518.1"/>
</dbReference>
<name>F4B7B6_ACIHW</name>
<evidence type="ECO:0008006" key="3">
    <source>
        <dbReference type="Google" id="ProtNLM"/>
    </source>
</evidence>
<dbReference type="Proteomes" id="UP000008458">
    <property type="component" value="Chromosome"/>
</dbReference>
<dbReference type="AlphaFoldDB" id="F4B7B6"/>
<proteinExistence type="predicted"/>